<protein>
    <submittedName>
        <fullName evidence="2">Uncharacterized protein</fullName>
    </submittedName>
</protein>
<keyword evidence="3" id="KW-1185">Reference proteome</keyword>
<reference evidence="2 3" key="1">
    <citation type="submission" date="2024-03" db="EMBL/GenBank/DDBJ databases">
        <title>The genome assembly and annotation of the cricket Gryllus longicercus Weissman &amp; Gray.</title>
        <authorList>
            <person name="Szrajer S."/>
            <person name="Gray D."/>
            <person name="Ylla G."/>
        </authorList>
    </citation>
    <scope>NUCLEOTIDE SEQUENCE [LARGE SCALE GENOMIC DNA]</scope>
    <source>
        <strain evidence="2">DAG 2021-001</strain>
        <tissue evidence="2">Whole body minus gut</tissue>
    </source>
</reference>
<dbReference type="AlphaFoldDB" id="A0AAN9VMW7"/>
<dbReference type="EMBL" id="JAZDUA010000133">
    <property type="protein sequence ID" value="KAK7866918.1"/>
    <property type="molecule type" value="Genomic_DNA"/>
</dbReference>
<evidence type="ECO:0000313" key="3">
    <source>
        <dbReference type="Proteomes" id="UP001378592"/>
    </source>
</evidence>
<proteinExistence type="predicted"/>
<comment type="caution">
    <text evidence="2">The sequence shown here is derived from an EMBL/GenBank/DDBJ whole genome shotgun (WGS) entry which is preliminary data.</text>
</comment>
<dbReference type="Proteomes" id="UP001378592">
    <property type="component" value="Unassembled WGS sequence"/>
</dbReference>
<sequence length="154" mass="17661">MRAPSTRDPFTSLRPLQESMFSFIDDILNKYAGEELDFELNLRALRARRQQLHQQRRRRSPQSPPARGAAPAPPSAATTDPADSATPIAERRLRAQRRNSAWIKELEISAAKLHARSRYCPPEEPLIELQRRYLHDLLHVQGMVVGRQGRGQYL</sequence>
<accession>A0AAN9VMW7</accession>
<evidence type="ECO:0000313" key="2">
    <source>
        <dbReference type="EMBL" id="KAK7866918.1"/>
    </source>
</evidence>
<evidence type="ECO:0000256" key="1">
    <source>
        <dbReference type="SAM" id="MobiDB-lite"/>
    </source>
</evidence>
<feature type="region of interest" description="Disordered" evidence="1">
    <location>
        <begin position="49"/>
        <end position="91"/>
    </location>
</feature>
<feature type="compositionally biased region" description="Low complexity" evidence="1">
    <location>
        <begin position="65"/>
        <end position="87"/>
    </location>
</feature>
<gene>
    <name evidence="2" type="ORF">R5R35_001658</name>
</gene>
<organism evidence="2 3">
    <name type="scientific">Gryllus longicercus</name>
    <dbReference type="NCBI Taxonomy" id="2509291"/>
    <lineage>
        <taxon>Eukaryota</taxon>
        <taxon>Metazoa</taxon>
        <taxon>Ecdysozoa</taxon>
        <taxon>Arthropoda</taxon>
        <taxon>Hexapoda</taxon>
        <taxon>Insecta</taxon>
        <taxon>Pterygota</taxon>
        <taxon>Neoptera</taxon>
        <taxon>Polyneoptera</taxon>
        <taxon>Orthoptera</taxon>
        <taxon>Ensifera</taxon>
        <taxon>Gryllidea</taxon>
        <taxon>Grylloidea</taxon>
        <taxon>Gryllidae</taxon>
        <taxon>Gryllinae</taxon>
        <taxon>Gryllus</taxon>
    </lineage>
</organism>
<feature type="compositionally biased region" description="Basic residues" evidence="1">
    <location>
        <begin position="49"/>
        <end position="60"/>
    </location>
</feature>
<name>A0AAN9VMW7_9ORTH</name>